<dbReference type="GO" id="GO:0006633">
    <property type="term" value="P:fatty acid biosynthetic process"/>
    <property type="evidence" value="ECO:0007669"/>
    <property type="project" value="InterPro"/>
</dbReference>
<name>A0A218XW03_PUNGR</name>
<dbReference type="InterPro" id="IPR012392">
    <property type="entry name" value="3-ktacl-CoA_syn"/>
</dbReference>
<dbReference type="PANTHER" id="PTHR31561">
    <property type="entry name" value="3-KETOACYL-COA SYNTHASE"/>
    <property type="match status" value="1"/>
</dbReference>
<accession>A0A218XW03</accession>
<comment type="caution">
    <text evidence="4">The sequence shown here is derived from an EMBL/GenBank/DDBJ whole genome shotgun (WGS) entry which is preliminary data.</text>
</comment>
<comment type="catalytic activity">
    <reaction evidence="2">
        <text>a very-long-chain acyl-CoA + malonyl-CoA + H(+) = a very-long-chain 3-oxoacyl-CoA + CO2 + CoA</text>
        <dbReference type="Rhea" id="RHEA:32727"/>
        <dbReference type="ChEBI" id="CHEBI:15378"/>
        <dbReference type="ChEBI" id="CHEBI:16526"/>
        <dbReference type="ChEBI" id="CHEBI:57287"/>
        <dbReference type="ChEBI" id="CHEBI:57384"/>
        <dbReference type="ChEBI" id="CHEBI:90725"/>
        <dbReference type="ChEBI" id="CHEBI:90736"/>
        <dbReference type="EC" id="2.3.1.199"/>
    </reaction>
</comment>
<evidence type="ECO:0000313" key="4">
    <source>
        <dbReference type="EMBL" id="OWM89237.1"/>
    </source>
</evidence>
<dbReference type="SUPFAM" id="SSF53901">
    <property type="entry name" value="Thiolase-like"/>
    <property type="match status" value="1"/>
</dbReference>
<dbReference type="Pfam" id="PF08392">
    <property type="entry name" value="FAE1_CUT1_RppA"/>
    <property type="match status" value="1"/>
</dbReference>
<reference evidence="5" key="1">
    <citation type="journal article" date="2017" name="Plant J.">
        <title>The pomegranate (Punica granatum L.) genome and the genomics of punicalagin biosynthesis.</title>
        <authorList>
            <person name="Qin G."/>
            <person name="Xu C."/>
            <person name="Ming R."/>
            <person name="Tang H."/>
            <person name="Guyot R."/>
            <person name="Kramer E.M."/>
            <person name="Hu Y."/>
            <person name="Yi X."/>
            <person name="Qi Y."/>
            <person name="Xu X."/>
            <person name="Gao Z."/>
            <person name="Pan H."/>
            <person name="Jian J."/>
            <person name="Tian Y."/>
            <person name="Yue Z."/>
            <person name="Xu Y."/>
        </authorList>
    </citation>
    <scope>NUCLEOTIDE SEQUENCE [LARGE SCALE GENOMIC DNA]</scope>
    <source>
        <strain evidence="5">cv. Dabenzi</strain>
    </source>
</reference>
<evidence type="ECO:0000256" key="1">
    <source>
        <dbReference type="ARBA" id="ARBA00023315"/>
    </source>
</evidence>
<dbReference type="GO" id="GO:0016020">
    <property type="term" value="C:membrane"/>
    <property type="evidence" value="ECO:0007669"/>
    <property type="project" value="InterPro"/>
</dbReference>
<dbReference type="InterPro" id="IPR016039">
    <property type="entry name" value="Thiolase-like"/>
</dbReference>
<dbReference type="InterPro" id="IPR013601">
    <property type="entry name" value="FAE1_typ3_polyketide_synth"/>
</dbReference>
<gene>
    <name evidence="4" type="ORF">CDL15_Pgr010524</name>
</gene>
<keyword evidence="1" id="KW-0012">Acyltransferase</keyword>
<proteinExistence type="predicted"/>
<dbReference type="AlphaFoldDB" id="A0A218XW03"/>
<keyword evidence="1" id="KW-0808">Transferase</keyword>
<evidence type="ECO:0000256" key="2">
    <source>
        <dbReference type="ARBA" id="ARBA00047375"/>
    </source>
</evidence>
<feature type="domain" description="FAE" evidence="3">
    <location>
        <begin position="2"/>
        <end position="95"/>
    </location>
</feature>
<organism evidence="4 5">
    <name type="scientific">Punica granatum</name>
    <name type="common">Pomegranate</name>
    <dbReference type="NCBI Taxonomy" id="22663"/>
    <lineage>
        <taxon>Eukaryota</taxon>
        <taxon>Viridiplantae</taxon>
        <taxon>Streptophyta</taxon>
        <taxon>Embryophyta</taxon>
        <taxon>Tracheophyta</taxon>
        <taxon>Spermatophyta</taxon>
        <taxon>Magnoliopsida</taxon>
        <taxon>eudicotyledons</taxon>
        <taxon>Gunneridae</taxon>
        <taxon>Pentapetalae</taxon>
        <taxon>rosids</taxon>
        <taxon>malvids</taxon>
        <taxon>Myrtales</taxon>
        <taxon>Lythraceae</taxon>
        <taxon>Punica</taxon>
    </lineage>
</organism>
<dbReference type="GO" id="GO:0009922">
    <property type="term" value="F:fatty acid elongase activity"/>
    <property type="evidence" value="ECO:0007669"/>
    <property type="project" value="UniProtKB-EC"/>
</dbReference>
<evidence type="ECO:0000313" key="5">
    <source>
        <dbReference type="Proteomes" id="UP000197138"/>
    </source>
</evidence>
<evidence type="ECO:0000259" key="3">
    <source>
        <dbReference type="Pfam" id="PF08392"/>
    </source>
</evidence>
<dbReference type="Proteomes" id="UP000197138">
    <property type="component" value="Unassembled WGS sequence"/>
</dbReference>
<dbReference type="Gene3D" id="3.40.47.10">
    <property type="match status" value="1"/>
</dbReference>
<dbReference type="EMBL" id="MTKT01000670">
    <property type="protein sequence ID" value="OWM89237.1"/>
    <property type="molecule type" value="Genomic_DNA"/>
</dbReference>
<sequence>MVMFGVVDDLLQATGIRPRGISILVVNCRVLNPTPLLSSLILNHYKLRHNINIFNLGGMGCAAGIIAVDLTKDLLCASPSSYALVVSTEVVSSTW</sequence>
<protein>
    <recommendedName>
        <fullName evidence="3">FAE domain-containing protein</fullName>
    </recommendedName>
</protein>